<feature type="non-terminal residue" evidence="1">
    <location>
        <position position="50"/>
    </location>
</feature>
<name>X1E8Q9_9ZZZZ</name>
<sequence length="50" mass="6123">RLWFWFTLFSELKLERYTNSIEYRTFDPDGERKARARAREHLCDIAATEL</sequence>
<accession>X1E8Q9</accession>
<reference evidence="1" key="1">
    <citation type="journal article" date="2014" name="Front. Microbiol.">
        <title>High frequency of phylogenetically diverse reductive dehalogenase-homologous genes in deep subseafloor sedimentary metagenomes.</title>
        <authorList>
            <person name="Kawai M."/>
            <person name="Futagami T."/>
            <person name="Toyoda A."/>
            <person name="Takaki Y."/>
            <person name="Nishi S."/>
            <person name="Hori S."/>
            <person name="Arai W."/>
            <person name="Tsubouchi T."/>
            <person name="Morono Y."/>
            <person name="Uchiyama I."/>
            <person name="Ito T."/>
            <person name="Fujiyama A."/>
            <person name="Inagaki F."/>
            <person name="Takami H."/>
        </authorList>
    </citation>
    <scope>NUCLEOTIDE SEQUENCE</scope>
    <source>
        <strain evidence="1">Expedition CK06-06</strain>
    </source>
</reference>
<gene>
    <name evidence="1" type="ORF">S01H4_67037</name>
</gene>
<proteinExistence type="predicted"/>
<dbReference type="EMBL" id="BART01041884">
    <property type="protein sequence ID" value="GAH29676.1"/>
    <property type="molecule type" value="Genomic_DNA"/>
</dbReference>
<dbReference type="AlphaFoldDB" id="X1E8Q9"/>
<evidence type="ECO:0000313" key="1">
    <source>
        <dbReference type="EMBL" id="GAH29676.1"/>
    </source>
</evidence>
<protein>
    <submittedName>
        <fullName evidence="1">Uncharacterized protein</fullName>
    </submittedName>
</protein>
<organism evidence="1">
    <name type="scientific">marine sediment metagenome</name>
    <dbReference type="NCBI Taxonomy" id="412755"/>
    <lineage>
        <taxon>unclassified sequences</taxon>
        <taxon>metagenomes</taxon>
        <taxon>ecological metagenomes</taxon>
    </lineage>
</organism>
<comment type="caution">
    <text evidence="1">The sequence shown here is derived from an EMBL/GenBank/DDBJ whole genome shotgun (WGS) entry which is preliminary data.</text>
</comment>
<feature type="non-terminal residue" evidence="1">
    <location>
        <position position="1"/>
    </location>
</feature>